<proteinExistence type="predicted"/>
<evidence type="ECO:0000313" key="2">
    <source>
        <dbReference type="Proteomes" id="UP000799436"/>
    </source>
</evidence>
<dbReference type="EMBL" id="ML995819">
    <property type="protein sequence ID" value="KAF2771414.1"/>
    <property type="molecule type" value="Genomic_DNA"/>
</dbReference>
<gene>
    <name evidence="1" type="ORF">EJ03DRAFT_358188</name>
</gene>
<reference evidence="1" key="1">
    <citation type="journal article" date="2020" name="Stud. Mycol.">
        <title>101 Dothideomycetes genomes: a test case for predicting lifestyles and emergence of pathogens.</title>
        <authorList>
            <person name="Haridas S."/>
            <person name="Albert R."/>
            <person name="Binder M."/>
            <person name="Bloem J."/>
            <person name="Labutti K."/>
            <person name="Salamov A."/>
            <person name="Andreopoulos B."/>
            <person name="Baker S."/>
            <person name="Barry K."/>
            <person name="Bills G."/>
            <person name="Bluhm B."/>
            <person name="Cannon C."/>
            <person name="Castanera R."/>
            <person name="Culley D."/>
            <person name="Daum C."/>
            <person name="Ezra D."/>
            <person name="Gonzalez J."/>
            <person name="Henrissat B."/>
            <person name="Kuo A."/>
            <person name="Liang C."/>
            <person name="Lipzen A."/>
            <person name="Lutzoni F."/>
            <person name="Magnuson J."/>
            <person name="Mondo S."/>
            <person name="Nolan M."/>
            <person name="Ohm R."/>
            <person name="Pangilinan J."/>
            <person name="Park H.-J."/>
            <person name="Ramirez L."/>
            <person name="Alfaro M."/>
            <person name="Sun H."/>
            <person name="Tritt A."/>
            <person name="Yoshinaga Y."/>
            <person name="Zwiers L.-H."/>
            <person name="Turgeon B."/>
            <person name="Goodwin S."/>
            <person name="Spatafora J."/>
            <person name="Crous P."/>
            <person name="Grigoriev I."/>
        </authorList>
    </citation>
    <scope>NUCLEOTIDE SEQUENCE</scope>
    <source>
        <strain evidence="1">CBS 116005</strain>
    </source>
</reference>
<sequence>MQKLMCSIPCRSSQNCPSNVAHFLHPQHNLQTQHKSTTMQESSSRLLERIHACPKHTSLRERFAAAEEEFNREFRQRIHNLAPELYDKIYDYTFKIHRHTTFVDLVYRPPSILAVDRRSRKETRKTYYLNTIFTFDHTGVCMMWLIRDLDLDCWTIIRVLGDIPSFTVRLLEVEARLPGDTEMSWSNNPALDWAQF</sequence>
<dbReference type="AlphaFoldDB" id="A0A6G1LGX0"/>
<dbReference type="Proteomes" id="UP000799436">
    <property type="component" value="Unassembled WGS sequence"/>
</dbReference>
<evidence type="ECO:0000313" key="1">
    <source>
        <dbReference type="EMBL" id="KAF2771414.1"/>
    </source>
</evidence>
<name>A0A6G1LGX0_9PEZI</name>
<protein>
    <submittedName>
        <fullName evidence="1">Uncharacterized protein</fullName>
    </submittedName>
</protein>
<keyword evidence="2" id="KW-1185">Reference proteome</keyword>
<organism evidence="1 2">
    <name type="scientific">Teratosphaeria nubilosa</name>
    <dbReference type="NCBI Taxonomy" id="161662"/>
    <lineage>
        <taxon>Eukaryota</taxon>
        <taxon>Fungi</taxon>
        <taxon>Dikarya</taxon>
        <taxon>Ascomycota</taxon>
        <taxon>Pezizomycotina</taxon>
        <taxon>Dothideomycetes</taxon>
        <taxon>Dothideomycetidae</taxon>
        <taxon>Mycosphaerellales</taxon>
        <taxon>Teratosphaeriaceae</taxon>
        <taxon>Teratosphaeria</taxon>
    </lineage>
</organism>
<dbReference type="OrthoDB" id="3650741at2759"/>
<accession>A0A6G1LGX0</accession>